<name>A0A2P1CA86_9CAUD</name>
<accession>A0A2P1CA86</accession>
<protein>
    <submittedName>
        <fullName evidence="2">Uncharacterized protein</fullName>
    </submittedName>
</protein>
<evidence type="ECO:0000313" key="2">
    <source>
        <dbReference type="EMBL" id="AVJ48143.1"/>
    </source>
</evidence>
<sequence length="55" mass="6742">MKPAVIGQTERDLDRRERLLNKKNEKSETQQISENLRRLREEEYSVRRNNTIRGW</sequence>
<keyword evidence="3" id="KW-1185">Reference proteome</keyword>
<organism evidence="2 3">
    <name type="scientific">Salmonella phage SE131</name>
    <dbReference type="NCBI Taxonomy" id="2081631"/>
    <lineage>
        <taxon>Viruses</taxon>
        <taxon>Duplodnaviria</taxon>
        <taxon>Heunggongvirae</taxon>
        <taxon>Uroviricota</taxon>
        <taxon>Caudoviricetes</taxon>
        <taxon>Grimontviridae</taxon>
        <taxon>Moazamivirus</taxon>
        <taxon>Moazamivirus SE131</taxon>
    </lineage>
</organism>
<feature type="region of interest" description="Disordered" evidence="1">
    <location>
        <begin position="1"/>
        <end position="33"/>
    </location>
</feature>
<dbReference type="Proteomes" id="UP000240649">
    <property type="component" value="Segment"/>
</dbReference>
<evidence type="ECO:0000256" key="1">
    <source>
        <dbReference type="SAM" id="MobiDB-lite"/>
    </source>
</evidence>
<reference evidence="2 3" key="1">
    <citation type="submission" date="2018-01" db="EMBL/GenBank/DDBJ databases">
        <title>Draft Genome Sequence of Salmonella Enteritidis Phage SE131.</title>
        <authorList>
            <person name="Kim Y."/>
            <person name="Han B.K."/>
            <person name="Kim H."/>
            <person name="Kim D."/>
        </authorList>
    </citation>
    <scope>NUCLEOTIDE SEQUENCE [LARGE SCALE GENOMIC DNA]</scope>
</reference>
<dbReference type="EMBL" id="MG873442">
    <property type="protein sequence ID" value="AVJ48143.1"/>
    <property type="molecule type" value="Genomic_DNA"/>
</dbReference>
<dbReference type="RefSeq" id="YP_010671992.1">
    <property type="nucleotide sequence ID" value="NC_070974.1"/>
</dbReference>
<evidence type="ECO:0000313" key="3">
    <source>
        <dbReference type="Proteomes" id="UP000240649"/>
    </source>
</evidence>
<feature type="compositionally biased region" description="Basic and acidic residues" evidence="1">
    <location>
        <begin position="9"/>
        <end position="28"/>
    </location>
</feature>
<dbReference type="KEGG" id="vg:77948262"/>
<proteinExistence type="predicted"/>
<dbReference type="GeneID" id="77948262"/>